<accession>A0ABS0AQD8</accession>
<dbReference type="PANTHER" id="PTHR30367:SF6">
    <property type="entry name" value="SECRETION PROTEIN-RELATED"/>
    <property type="match status" value="1"/>
</dbReference>
<dbReference type="RefSeq" id="WP_194864842.1">
    <property type="nucleotide sequence ID" value="NZ_ARXX01000020.1"/>
</dbReference>
<dbReference type="InterPro" id="IPR058625">
    <property type="entry name" value="MdtA-like_BSH"/>
</dbReference>
<gene>
    <name evidence="6" type="ORF">Y5W_01618</name>
</gene>
<dbReference type="Proteomes" id="UP000662703">
    <property type="component" value="Unassembled WGS sequence"/>
</dbReference>
<evidence type="ECO:0000256" key="1">
    <source>
        <dbReference type="ARBA" id="ARBA00009477"/>
    </source>
</evidence>
<keyword evidence="3" id="KW-1133">Transmembrane helix</keyword>
<evidence type="ECO:0000313" key="7">
    <source>
        <dbReference type="Proteomes" id="UP000662703"/>
    </source>
</evidence>
<evidence type="ECO:0000256" key="2">
    <source>
        <dbReference type="SAM" id="Coils"/>
    </source>
</evidence>
<protein>
    <submittedName>
        <fullName evidence="6">Secretion protein HlyD</fullName>
    </submittedName>
</protein>
<dbReference type="Gene3D" id="2.40.50.100">
    <property type="match status" value="1"/>
</dbReference>
<sequence>MTPEQRFGRWVRLALAAFFLIFVYVVWMDLHAPLTTLARAQRYVVQVAPQVDGQVMDVPVADGDRVERGDVLFRVDDRDYRLARDAAELAVTGAGQDNTVMLAELAGARARVTGARATLEEARRKQRRLDNLHRSGAVSRQQWEEVQVAVEQARADLEAARAETKRLSTRLGDGDQDNLALARAMNQLETARLQLRRTEVKAPLAGVVTDRQLQVGHYARAREPVLSLVSDEPAWVAADFREKSLRHTRDGDRAEVVFDALPGRVFEARVGTRGWGVRQGQGTPDGALAQVEDSDRWVRDAQRARVRLVLLDPPPQRALMVGARATVQLYPEHGVAAAVARVFGWAQIRALAVLHYLY</sequence>
<comment type="similarity">
    <text evidence="1">Belongs to the membrane fusion protein (MFP) (TC 8.A.1) family.</text>
</comment>
<dbReference type="EMBL" id="ARXX01000020">
    <property type="protein sequence ID" value="MBF5056324.1"/>
    <property type="molecule type" value="Genomic_DNA"/>
</dbReference>
<feature type="coiled-coil region" evidence="2">
    <location>
        <begin position="105"/>
        <end position="201"/>
    </location>
</feature>
<keyword evidence="7" id="KW-1185">Reference proteome</keyword>
<dbReference type="Pfam" id="PF25917">
    <property type="entry name" value="BSH_RND"/>
    <property type="match status" value="1"/>
</dbReference>
<comment type="caution">
    <text evidence="6">The sequence shown here is derived from an EMBL/GenBank/DDBJ whole genome shotgun (WGS) entry which is preliminary data.</text>
</comment>
<dbReference type="Gene3D" id="2.40.30.170">
    <property type="match status" value="1"/>
</dbReference>
<feature type="transmembrane region" description="Helical" evidence="3">
    <location>
        <begin position="7"/>
        <end position="27"/>
    </location>
</feature>
<feature type="domain" description="Multidrug resistance protein MdtA-like barrel-sandwich hybrid" evidence="4">
    <location>
        <begin position="44"/>
        <end position="223"/>
    </location>
</feature>
<evidence type="ECO:0000313" key="6">
    <source>
        <dbReference type="EMBL" id="MBF5056324.1"/>
    </source>
</evidence>
<dbReference type="InterPro" id="IPR050393">
    <property type="entry name" value="MFP_Efflux_Pump"/>
</dbReference>
<evidence type="ECO:0000256" key="3">
    <source>
        <dbReference type="SAM" id="Phobius"/>
    </source>
</evidence>
<keyword evidence="3" id="KW-0812">Transmembrane</keyword>
<dbReference type="Pfam" id="PF25963">
    <property type="entry name" value="Beta-barrel_AAEA"/>
    <property type="match status" value="1"/>
</dbReference>
<reference evidence="6 7" key="1">
    <citation type="submission" date="2012-09" db="EMBL/GenBank/DDBJ databases">
        <title>Genome Sequence of alkane-degrading Bacterium Alcanivorax sp. 521-1.</title>
        <authorList>
            <person name="Lai Q."/>
            <person name="Shao Z."/>
        </authorList>
    </citation>
    <scope>NUCLEOTIDE SEQUENCE [LARGE SCALE GENOMIC DNA]</scope>
    <source>
        <strain evidence="6 7">521-1</strain>
    </source>
</reference>
<dbReference type="Gene3D" id="1.10.287.470">
    <property type="entry name" value="Helix hairpin bin"/>
    <property type="match status" value="1"/>
</dbReference>
<proteinExistence type="inferred from homology"/>
<keyword evidence="3" id="KW-0472">Membrane</keyword>
<dbReference type="InterPro" id="IPR058634">
    <property type="entry name" value="AaeA-lik-b-barrel"/>
</dbReference>
<evidence type="ECO:0000259" key="4">
    <source>
        <dbReference type="Pfam" id="PF25917"/>
    </source>
</evidence>
<dbReference type="PANTHER" id="PTHR30367">
    <property type="entry name" value="P-HYDROXYBENZOIC ACID EFFLUX PUMP SUBUNIT AAEA-RELATED"/>
    <property type="match status" value="1"/>
</dbReference>
<feature type="domain" description="p-hydroxybenzoic acid efflux pump subunit AaeA-like beta-barrel" evidence="5">
    <location>
        <begin position="236"/>
        <end position="328"/>
    </location>
</feature>
<keyword evidence="2" id="KW-0175">Coiled coil</keyword>
<evidence type="ECO:0000259" key="5">
    <source>
        <dbReference type="Pfam" id="PF25963"/>
    </source>
</evidence>
<organism evidence="6 7">
    <name type="scientific">Alloalcanivorax profundimaris</name>
    <dbReference type="NCBI Taxonomy" id="2735259"/>
    <lineage>
        <taxon>Bacteria</taxon>
        <taxon>Pseudomonadati</taxon>
        <taxon>Pseudomonadota</taxon>
        <taxon>Gammaproteobacteria</taxon>
        <taxon>Oceanospirillales</taxon>
        <taxon>Alcanivoracaceae</taxon>
        <taxon>Alloalcanivorax</taxon>
    </lineage>
</organism>
<dbReference type="SUPFAM" id="SSF111369">
    <property type="entry name" value="HlyD-like secretion proteins"/>
    <property type="match status" value="2"/>
</dbReference>
<name>A0ABS0AQD8_9GAMM</name>